<evidence type="ECO:0000259" key="4">
    <source>
        <dbReference type="PROSITE" id="PS51898"/>
    </source>
</evidence>
<accession>E6PJA6</accession>
<dbReference type="InterPro" id="IPR010998">
    <property type="entry name" value="Integrase_recombinase_N"/>
</dbReference>
<evidence type="ECO:0000313" key="5">
    <source>
        <dbReference type="EMBL" id="CBH76548.1"/>
    </source>
</evidence>
<evidence type="ECO:0000256" key="2">
    <source>
        <dbReference type="ARBA" id="ARBA00023172"/>
    </source>
</evidence>
<protein>
    <submittedName>
        <fullName evidence="5">Phage integrase</fullName>
    </submittedName>
</protein>
<dbReference type="SUPFAM" id="SSF56349">
    <property type="entry name" value="DNA breaking-rejoining enzymes"/>
    <property type="match status" value="1"/>
</dbReference>
<gene>
    <name evidence="5" type="ORF">CARN1_2413</name>
</gene>
<dbReference type="GO" id="GO:0015074">
    <property type="term" value="P:DNA integration"/>
    <property type="evidence" value="ECO:0007669"/>
    <property type="project" value="InterPro"/>
</dbReference>
<dbReference type="GO" id="GO:0003677">
    <property type="term" value="F:DNA binding"/>
    <property type="evidence" value="ECO:0007669"/>
    <property type="project" value="UniProtKB-KW"/>
</dbReference>
<dbReference type="Gene3D" id="1.10.150.130">
    <property type="match status" value="1"/>
</dbReference>
<evidence type="ECO:0000256" key="1">
    <source>
        <dbReference type="ARBA" id="ARBA00023125"/>
    </source>
</evidence>
<organism evidence="5">
    <name type="scientific">mine drainage metagenome</name>
    <dbReference type="NCBI Taxonomy" id="410659"/>
    <lineage>
        <taxon>unclassified sequences</taxon>
        <taxon>metagenomes</taxon>
        <taxon>ecological metagenomes</taxon>
    </lineage>
</organism>
<dbReference type="SUPFAM" id="SSF47823">
    <property type="entry name" value="lambda integrase-like, N-terminal domain"/>
    <property type="match status" value="1"/>
</dbReference>
<comment type="caution">
    <text evidence="5">The sequence shown here is derived from an EMBL/GenBank/DDBJ whole genome shotgun (WGS) entry which is preliminary data.</text>
</comment>
<dbReference type="InterPro" id="IPR002104">
    <property type="entry name" value="Integrase_catalytic"/>
</dbReference>
<dbReference type="InterPro" id="IPR011010">
    <property type="entry name" value="DNA_brk_join_enz"/>
</dbReference>
<keyword evidence="1" id="KW-0238">DNA-binding</keyword>
<keyword evidence="2" id="KW-0233">DNA recombination</keyword>
<dbReference type="Pfam" id="PF00589">
    <property type="entry name" value="Phage_integrase"/>
    <property type="match status" value="1"/>
</dbReference>
<dbReference type="PROSITE" id="PS51898">
    <property type="entry name" value="TYR_RECOMBINASE"/>
    <property type="match status" value="1"/>
</dbReference>
<reference evidence="5" key="1">
    <citation type="submission" date="2009-10" db="EMBL/GenBank/DDBJ databases">
        <title>Diversity of trophic interactions inside an arsenic-rich microbial ecosystem.</title>
        <authorList>
            <person name="Bertin P.N."/>
            <person name="Heinrich-Salmeron A."/>
            <person name="Pelletier E."/>
            <person name="Goulhen-Chollet F."/>
            <person name="Arsene-Ploetze F."/>
            <person name="Gallien S."/>
            <person name="Calteau A."/>
            <person name="Vallenet D."/>
            <person name="Casiot C."/>
            <person name="Chane-Woon-Ming B."/>
            <person name="Giloteaux L."/>
            <person name="Barakat M."/>
            <person name="Bonnefoy V."/>
            <person name="Bruneel O."/>
            <person name="Chandler M."/>
            <person name="Cleiss J."/>
            <person name="Duran R."/>
            <person name="Elbaz-Poulichet F."/>
            <person name="Fonknechten N."/>
            <person name="Lauga B."/>
            <person name="Mornico D."/>
            <person name="Ortet P."/>
            <person name="Schaeffer C."/>
            <person name="Siguier P."/>
            <person name="Alexander Thil Smith A."/>
            <person name="Van Dorsselaer A."/>
            <person name="Weissenbach J."/>
            <person name="Medigue C."/>
            <person name="Le Paslier D."/>
        </authorList>
    </citation>
    <scope>NUCLEOTIDE SEQUENCE</scope>
</reference>
<dbReference type="AlphaFoldDB" id="E6PJA6"/>
<evidence type="ECO:0000256" key="3">
    <source>
        <dbReference type="SAM" id="MobiDB-lite"/>
    </source>
</evidence>
<dbReference type="GO" id="GO:0006310">
    <property type="term" value="P:DNA recombination"/>
    <property type="evidence" value="ECO:0007669"/>
    <property type="project" value="UniProtKB-KW"/>
</dbReference>
<feature type="domain" description="Tyr recombinase" evidence="4">
    <location>
        <begin position="110"/>
        <end position="310"/>
    </location>
</feature>
<sequence length="349" mass="38228">MPALACTAERAKAYARNARAATTHRAYARDWRDFAAFCAQVGFDALPAPPQAVAHYITALAGIKAVATIRRRLVAIAQMHKLQGFASPTSDPIVREILAGIERTHGVAPRRKSALTVELLKDILHRLDPGLKGIRDRALLLLTFAGGFRRSEVAALDLADVRFETRGAVVTLRRSKTDQRGVGREVAIPQLRTATLCPVQALQAWLAAAAITEGALFRTFSMRGALQPHRIDGRDIARLVQRLARRAHLDGDFGAHSLRAGFITSGAMRGVAEVSLQAVTGHRSTTILRVAPLYCCKKAETTADFRKSFSNTKTFTERNQQWPNSSLPYPRAHFQRSPKISSHGSSRAI</sequence>
<dbReference type="EMBL" id="CABL01000020">
    <property type="protein sequence ID" value="CBH76548.1"/>
    <property type="molecule type" value="Genomic_DNA"/>
</dbReference>
<dbReference type="PANTHER" id="PTHR34605">
    <property type="entry name" value="PHAGE_INTEGRASE DOMAIN-CONTAINING PROTEIN"/>
    <property type="match status" value="1"/>
</dbReference>
<dbReference type="Gene3D" id="1.10.443.10">
    <property type="entry name" value="Intergrase catalytic core"/>
    <property type="match status" value="1"/>
</dbReference>
<feature type="region of interest" description="Disordered" evidence="3">
    <location>
        <begin position="317"/>
        <end position="349"/>
    </location>
</feature>
<name>E6PJA6_9ZZZZ</name>
<proteinExistence type="predicted"/>
<feature type="compositionally biased region" description="Polar residues" evidence="3">
    <location>
        <begin position="317"/>
        <end position="327"/>
    </location>
</feature>
<dbReference type="InterPro" id="IPR013762">
    <property type="entry name" value="Integrase-like_cat_sf"/>
</dbReference>
<dbReference type="InterPro" id="IPR052925">
    <property type="entry name" value="Phage_Integrase-like_Recomb"/>
</dbReference>
<feature type="compositionally biased region" description="Polar residues" evidence="3">
    <location>
        <begin position="338"/>
        <end position="349"/>
    </location>
</feature>
<dbReference type="PANTHER" id="PTHR34605:SF3">
    <property type="entry name" value="P CELL-TYPE AGGLUTINATION PROTEIN MAP4-LIKE-RELATED"/>
    <property type="match status" value="1"/>
</dbReference>